<evidence type="ECO:0000313" key="3">
    <source>
        <dbReference type="Proteomes" id="UP000008827"/>
    </source>
</evidence>
<name>A0A0R0KXI5_SOYBN</name>
<dbReference type="EnsemblPlants" id="KRH69721">
    <property type="protein sequence ID" value="KRH69721"/>
    <property type="gene ID" value="GLYMA_02G044400"/>
</dbReference>
<organism evidence="1">
    <name type="scientific">Glycine max</name>
    <name type="common">Soybean</name>
    <name type="synonym">Glycine hispida</name>
    <dbReference type="NCBI Taxonomy" id="3847"/>
    <lineage>
        <taxon>Eukaryota</taxon>
        <taxon>Viridiplantae</taxon>
        <taxon>Streptophyta</taxon>
        <taxon>Embryophyta</taxon>
        <taxon>Tracheophyta</taxon>
        <taxon>Spermatophyta</taxon>
        <taxon>Magnoliopsida</taxon>
        <taxon>eudicotyledons</taxon>
        <taxon>Gunneridae</taxon>
        <taxon>Pentapetalae</taxon>
        <taxon>rosids</taxon>
        <taxon>fabids</taxon>
        <taxon>Fabales</taxon>
        <taxon>Fabaceae</taxon>
        <taxon>Papilionoideae</taxon>
        <taxon>50 kb inversion clade</taxon>
        <taxon>NPAAA clade</taxon>
        <taxon>indigoferoid/millettioid clade</taxon>
        <taxon>Phaseoleae</taxon>
        <taxon>Glycine</taxon>
        <taxon>Glycine subgen. Soja</taxon>
    </lineage>
</organism>
<dbReference type="Proteomes" id="UP000008827">
    <property type="component" value="Chromosome 2"/>
</dbReference>
<sequence length="106" mass="12434">MVQLHVKMRLPRVETLLVEIQNLSLFVVNSSVLPSRDSILDITTVVQDLSNLAVMEIQPRRFVRLELLKIKMVPYRRISKEEIIRTLKYLLHNSSPLTIRVDVINW</sequence>
<evidence type="ECO:0000313" key="2">
    <source>
        <dbReference type="EnsemblPlants" id="KRH69721"/>
    </source>
</evidence>
<keyword evidence="3" id="KW-1185">Reference proteome</keyword>
<reference evidence="2" key="2">
    <citation type="submission" date="2018-02" db="UniProtKB">
        <authorList>
            <consortium name="EnsemblPlants"/>
        </authorList>
    </citation>
    <scope>IDENTIFICATION</scope>
    <source>
        <strain evidence="2">Williams 82</strain>
    </source>
</reference>
<dbReference type="AlphaFoldDB" id="A0A0R0KXI5"/>
<reference evidence="1" key="3">
    <citation type="submission" date="2018-07" db="EMBL/GenBank/DDBJ databases">
        <title>WGS assembly of Glycine max.</title>
        <authorList>
            <person name="Schmutz J."/>
            <person name="Cannon S."/>
            <person name="Schlueter J."/>
            <person name="Ma J."/>
            <person name="Mitros T."/>
            <person name="Nelson W."/>
            <person name="Hyten D."/>
            <person name="Song Q."/>
            <person name="Thelen J."/>
            <person name="Cheng J."/>
            <person name="Xu D."/>
            <person name="Hellsten U."/>
            <person name="May G."/>
            <person name="Yu Y."/>
            <person name="Sakurai T."/>
            <person name="Umezawa T."/>
            <person name="Bhattacharyya M."/>
            <person name="Sandhu D."/>
            <person name="Valliyodan B."/>
            <person name="Lindquist E."/>
            <person name="Peto M."/>
            <person name="Grant D."/>
            <person name="Shu S."/>
            <person name="Goodstein D."/>
            <person name="Barry K."/>
            <person name="Futrell-Griggs M."/>
            <person name="Abernathy B."/>
            <person name="Du J."/>
            <person name="Tian Z."/>
            <person name="Zhu L."/>
            <person name="Gill N."/>
            <person name="Joshi T."/>
            <person name="Libault M."/>
            <person name="Sethuraman A."/>
            <person name="Zhang X."/>
            <person name="Shinozaki K."/>
            <person name="Nguyen H."/>
            <person name="Wing R."/>
            <person name="Cregan P."/>
            <person name="Specht J."/>
            <person name="Grimwood J."/>
            <person name="Rokhsar D."/>
            <person name="Stacey G."/>
            <person name="Shoemaker R."/>
            <person name="Jackson S."/>
        </authorList>
    </citation>
    <scope>NUCLEOTIDE SEQUENCE</scope>
    <source>
        <tissue evidence="1">Callus</tissue>
    </source>
</reference>
<protein>
    <submittedName>
        <fullName evidence="1 2">Uncharacterized protein</fullName>
    </submittedName>
</protein>
<accession>A0A0R0KXI5</accession>
<dbReference type="EMBL" id="CM000835">
    <property type="protein sequence ID" value="KRH69721.1"/>
    <property type="molecule type" value="Genomic_DNA"/>
</dbReference>
<reference evidence="1 2" key="1">
    <citation type="journal article" date="2010" name="Nature">
        <title>Genome sequence of the palaeopolyploid soybean.</title>
        <authorList>
            <person name="Schmutz J."/>
            <person name="Cannon S.B."/>
            <person name="Schlueter J."/>
            <person name="Ma J."/>
            <person name="Mitros T."/>
            <person name="Nelson W."/>
            <person name="Hyten D.L."/>
            <person name="Song Q."/>
            <person name="Thelen J.J."/>
            <person name="Cheng J."/>
            <person name="Xu D."/>
            <person name="Hellsten U."/>
            <person name="May G.D."/>
            <person name="Yu Y."/>
            <person name="Sakurai T."/>
            <person name="Umezawa T."/>
            <person name="Bhattacharyya M.K."/>
            <person name="Sandhu D."/>
            <person name="Valliyodan B."/>
            <person name="Lindquist E."/>
            <person name="Peto M."/>
            <person name="Grant D."/>
            <person name="Shu S."/>
            <person name="Goodstein D."/>
            <person name="Barry K."/>
            <person name="Futrell-Griggs M."/>
            <person name="Abernathy B."/>
            <person name="Du J."/>
            <person name="Tian Z."/>
            <person name="Zhu L."/>
            <person name="Gill N."/>
            <person name="Joshi T."/>
            <person name="Libault M."/>
            <person name="Sethuraman A."/>
            <person name="Zhang X.-C."/>
            <person name="Shinozaki K."/>
            <person name="Nguyen H.T."/>
            <person name="Wing R.A."/>
            <person name="Cregan P."/>
            <person name="Specht J."/>
            <person name="Grimwood J."/>
            <person name="Rokhsar D."/>
            <person name="Stacey G."/>
            <person name="Shoemaker R.C."/>
            <person name="Jackson S.A."/>
        </authorList>
    </citation>
    <scope>NUCLEOTIDE SEQUENCE [LARGE SCALE GENOMIC DNA]</scope>
    <source>
        <strain evidence="2">cv. Williams 82</strain>
        <tissue evidence="1">Callus</tissue>
    </source>
</reference>
<proteinExistence type="predicted"/>
<dbReference type="Gramene" id="KRH69721">
    <property type="protein sequence ID" value="KRH69721"/>
    <property type="gene ID" value="GLYMA_02G044400"/>
</dbReference>
<evidence type="ECO:0000313" key="1">
    <source>
        <dbReference type="EMBL" id="KRH69721.1"/>
    </source>
</evidence>
<gene>
    <name evidence="1" type="ORF">GLYMA_02G044400</name>
</gene>